<reference evidence="4" key="1">
    <citation type="submission" date="2018-11" db="EMBL/GenBank/DDBJ databases">
        <title>Proposal to divide the Flavobacteriaceae and reorganize its genera based on Amino Acid Identity values calculated from whole genome sequences.</title>
        <authorList>
            <person name="Nicholson A.C."/>
            <person name="Gulvik C.A."/>
            <person name="Whitney A.M."/>
            <person name="Humrighouse B.W."/>
            <person name="Bell M."/>
            <person name="Holmes B."/>
            <person name="Steigerwalt A.G."/>
            <person name="Villarma A."/>
            <person name="Sheth M."/>
            <person name="Batra D."/>
            <person name="Pryor J."/>
            <person name="Bernardet J.-F."/>
            <person name="Hugo C."/>
            <person name="Kampfer P."/>
            <person name="Newman J.D."/>
            <person name="McQuiston J.R."/>
        </authorList>
    </citation>
    <scope>NUCLEOTIDE SEQUENCE [LARGE SCALE GENOMIC DNA]</scope>
    <source>
        <strain evidence="4">G0081</strain>
    </source>
</reference>
<evidence type="ECO:0000313" key="4">
    <source>
        <dbReference type="Proteomes" id="UP000270185"/>
    </source>
</evidence>
<evidence type="ECO:0000259" key="2">
    <source>
        <dbReference type="Pfam" id="PF05257"/>
    </source>
</evidence>
<dbReference type="OrthoDB" id="1183903at2"/>
<dbReference type="KEGG" id="ccas:EIB73_08155"/>
<name>A0A3G8XN15_9FLAO</name>
<evidence type="ECO:0000313" key="3">
    <source>
        <dbReference type="EMBL" id="AZI33147.1"/>
    </source>
</evidence>
<protein>
    <recommendedName>
        <fullName evidence="2">Peptidase C51 domain-containing protein</fullName>
    </recommendedName>
</protein>
<sequence>MAKGGVYRIKGDKSPLTGVKTFYNVVEWYADTPLAKRREELVTWELFVKGENGYRSTGIKKRGINHFTFGPNAHKFSYKVEGYLHEAEGKEPMAIFVQPQKNEKAKPVEKDILGVSLTYHDGSKITKALSYRDRLKATAKCQGLEGLKIVFTLWEDDENKAGHNTKNQYITKSPEIEVDSKGYARWNFTLLNTFINLANKREDDKKQHEYYVTAEYVGKYKSSANVNVNNPSASAPSSSFKPKPKSSTAKFPTNSASPKKQSDPKGKISKAEFVDAKGNKINSAKIDTNAIIKITGENVKGKTVKVRIWEEDTINNDLLFERNLVLAGNESFYTVKLTKQMYDKGQRYEVEGDTQEFFIEIEHLSIITESSRIDVGLHEAPRRHEYGKSPAIKKNDESPRKPESCVCKDEYKLIWGNRIRCSERKKVVEVCKNIWGESKKIEKAKELMAIMHLETAGSFSPAQKGVSARGTKYIGLVQFSETTAQSLGTTYEALGKMTFLDQMTYVEKYLQKNKDQMNTLVDFYLQVLNPAAVGKGSDPTYKVFDESISVPDGDGSKTSEKQRLINITKDPWVRKYGYASNPPFMKGDERKKRKKWVYTRQRFEDRYGYENGNTTIKEIDDVVRLEHYNPGQAELYIDICEDKPVEKKDDQGKRAPWMKIVLEEAKNFGGYAEGDDPLYSRIKSEYFAIKNEFTTKNTDPSKISWCAVFASWCLQKAGYANPSTCRALEFNPDYKHDGPNKPDRASGMRRISKPCYGCIVVWKNTKGGGGHVAFYYGTDSSGNIIPLGGNQGSSLKFSSRNPNGDYGQKVVGYFLPDDYPDNPEDEFTDEEKRLDPKKLNKSSLLKKSNEAVSGKTT</sequence>
<organism evidence="3 4">
    <name type="scientific">Kaistella carnis</name>
    <dbReference type="NCBI Taxonomy" id="1241979"/>
    <lineage>
        <taxon>Bacteria</taxon>
        <taxon>Pseudomonadati</taxon>
        <taxon>Bacteroidota</taxon>
        <taxon>Flavobacteriia</taxon>
        <taxon>Flavobacteriales</taxon>
        <taxon>Weeksellaceae</taxon>
        <taxon>Chryseobacterium group</taxon>
        <taxon>Kaistella</taxon>
    </lineage>
</organism>
<dbReference type="Proteomes" id="UP000270185">
    <property type="component" value="Chromosome"/>
</dbReference>
<gene>
    <name evidence="3" type="ORF">EIB73_08155</name>
</gene>
<feature type="compositionally biased region" description="Acidic residues" evidence="1">
    <location>
        <begin position="818"/>
        <end position="829"/>
    </location>
</feature>
<keyword evidence="4" id="KW-1185">Reference proteome</keyword>
<feature type="region of interest" description="Disordered" evidence="1">
    <location>
        <begin position="228"/>
        <end position="268"/>
    </location>
</feature>
<dbReference type="AlphaFoldDB" id="A0A3G8XN15"/>
<proteinExistence type="predicted"/>
<feature type="domain" description="Peptidase C51" evidence="2">
    <location>
        <begin position="701"/>
        <end position="789"/>
    </location>
</feature>
<feature type="region of interest" description="Disordered" evidence="1">
    <location>
        <begin position="817"/>
        <end position="857"/>
    </location>
</feature>
<evidence type="ECO:0000256" key="1">
    <source>
        <dbReference type="SAM" id="MobiDB-lite"/>
    </source>
</evidence>
<dbReference type="InterPro" id="IPR007921">
    <property type="entry name" value="CHAP_dom"/>
</dbReference>
<feature type="compositionally biased region" description="Low complexity" evidence="1">
    <location>
        <begin position="228"/>
        <end position="253"/>
    </location>
</feature>
<dbReference type="EMBL" id="CP034159">
    <property type="protein sequence ID" value="AZI33147.1"/>
    <property type="molecule type" value="Genomic_DNA"/>
</dbReference>
<dbReference type="Pfam" id="PF05257">
    <property type="entry name" value="CHAP"/>
    <property type="match status" value="1"/>
</dbReference>
<accession>A0A3G8XN15</accession>
<dbReference type="RefSeq" id="WP_125024355.1">
    <property type="nucleotide sequence ID" value="NZ_CP034159.1"/>
</dbReference>